<keyword evidence="4" id="KW-0812">Transmembrane</keyword>
<name>J0DD24_AURST</name>
<dbReference type="InterPro" id="IPR002347">
    <property type="entry name" value="SDR_fam"/>
</dbReference>
<dbReference type="EMBL" id="JH687797">
    <property type="protein sequence ID" value="EJD40971.1"/>
    <property type="molecule type" value="Genomic_DNA"/>
</dbReference>
<accession>J0DD24</accession>
<dbReference type="InterPro" id="IPR036291">
    <property type="entry name" value="NAD(P)-bd_dom_sf"/>
</dbReference>
<dbReference type="CDD" id="cd05233">
    <property type="entry name" value="SDR_c"/>
    <property type="match status" value="1"/>
</dbReference>
<keyword evidence="4" id="KW-0472">Membrane</keyword>
<comment type="similarity">
    <text evidence="1">Belongs to the short-chain dehydrogenases/reductases (SDR) family.</text>
</comment>
<dbReference type="PRINTS" id="PR00081">
    <property type="entry name" value="GDHRDH"/>
</dbReference>
<evidence type="ECO:0000256" key="4">
    <source>
        <dbReference type="SAM" id="Phobius"/>
    </source>
</evidence>
<dbReference type="Proteomes" id="UP000006514">
    <property type="component" value="Unassembled WGS sequence"/>
</dbReference>
<dbReference type="SUPFAM" id="SSF51735">
    <property type="entry name" value="NAD(P)-binding Rossmann-fold domains"/>
    <property type="match status" value="1"/>
</dbReference>
<sequence>MVQTPEQLLASLQSANLHNLTGLVAVITGGSTGIGLMIATTLLANGAKVYIIGLDQKQIDDVVRIYDKDVGGRLVGLAGDVTKKSEAKRLAGEISRREGYINVLFNNAGVSGPLAKDTKGSTNVDDFIRVLDDFSEDDFHQVSSVNTFALYFMAVAFLRLLDASKSHPQGTKFPPQVIITSSVNACTAGRGFPYLVSKSGAAHLTKLLAHELIPLKIRVNGIAPGLFPTGMTTQSVNALGLPDTNPLQMAQGLGFQVPFGVPGGHTDMGKLAIMLVTNEYINGEIVLIDGGTLLRHPASY</sequence>
<dbReference type="OMA" id="HTFTDTY"/>
<dbReference type="AlphaFoldDB" id="J0DD24"/>
<gene>
    <name evidence="5" type="ORF">AURDEDRAFT_138804</name>
</gene>
<keyword evidence="3" id="KW-0560">Oxidoreductase</keyword>
<dbReference type="Gene3D" id="3.40.50.720">
    <property type="entry name" value="NAD(P)-binding Rossmann-like Domain"/>
    <property type="match status" value="1"/>
</dbReference>
<keyword evidence="2" id="KW-0521">NADP</keyword>
<dbReference type="PANTHER" id="PTHR43618">
    <property type="entry name" value="7-ALPHA-HYDROXYSTEROID DEHYDROGENASE"/>
    <property type="match status" value="1"/>
</dbReference>
<dbReference type="PANTHER" id="PTHR43618:SF18">
    <property type="entry name" value="SHORT CHAIN DEHYDROGENASE_REDUCTASE FAMILY (AFU_ORTHOLOGUE AFUA_5G12480)"/>
    <property type="match status" value="1"/>
</dbReference>
<keyword evidence="4" id="KW-1133">Transmembrane helix</keyword>
<evidence type="ECO:0000313" key="5">
    <source>
        <dbReference type="EMBL" id="EJD40971.1"/>
    </source>
</evidence>
<dbReference type="InParanoid" id="J0DD24"/>
<feature type="transmembrane region" description="Helical" evidence="4">
    <location>
        <begin position="20"/>
        <end position="44"/>
    </location>
</feature>
<dbReference type="eggNOG" id="KOG0725">
    <property type="taxonomic scope" value="Eukaryota"/>
</dbReference>
<dbReference type="KEGG" id="adl:AURDEDRAFT_138804"/>
<evidence type="ECO:0000313" key="6">
    <source>
        <dbReference type="Proteomes" id="UP000006514"/>
    </source>
</evidence>
<dbReference type="GO" id="GO:0016491">
    <property type="term" value="F:oxidoreductase activity"/>
    <property type="evidence" value="ECO:0007669"/>
    <property type="project" value="UniProtKB-KW"/>
</dbReference>
<evidence type="ECO:0000256" key="3">
    <source>
        <dbReference type="ARBA" id="ARBA00023002"/>
    </source>
</evidence>
<dbReference type="OrthoDB" id="3819888at2759"/>
<dbReference type="InterPro" id="IPR052178">
    <property type="entry name" value="Sec_Metab_Biosynth_SDR"/>
</dbReference>
<dbReference type="Pfam" id="PF00106">
    <property type="entry name" value="adh_short"/>
    <property type="match status" value="1"/>
</dbReference>
<evidence type="ECO:0000256" key="2">
    <source>
        <dbReference type="ARBA" id="ARBA00022857"/>
    </source>
</evidence>
<protein>
    <submittedName>
        <fullName evidence="5">NAD(P)-binding protein</fullName>
    </submittedName>
</protein>
<organism evidence="5 6">
    <name type="scientific">Auricularia subglabra (strain TFB-10046 / SS5)</name>
    <name type="common">White-rot fungus</name>
    <name type="synonym">Auricularia delicata (strain TFB10046)</name>
    <dbReference type="NCBI Taxonomy" id="717982"/>
    <lineage>
        <taxon>Eukaryota</taxon>
        <taxon>Fungi</taxon>
        <taxon>Dikarya</taxon>
        <taxon>Basidiomycota</taxon>
        <taxon>Agaricomycotina</taxon>
        <taxon>Agaricomycetes</taxon>
        <taxon>Auriculariales</taxon>
        <taxon>Auriculariaceae</taxon>
        <taxon>Auricularia</taxon>
    </lineage>
</organism>
<keyword evidence="6" id="KW-1185">Reference proteome</keyword>
<reference evidence="6" key="1">
    <citation type="journal article" date="2012" name="Science">
        <title>The Paleozoic origin of enzymatic lignin decomposition reconstructed from 31 fungal genomes.</title>
        <authorList>
            <person name="Floudas D."/>
            <person name="Binder M."/>
            <person name="Riley R."/>
            <person name="Barry K."/>
            <person name="Blanchette R.A."/>
            <person name="Henrissat B."/>
            <person name="Martinez A.T."/>
            <person name="Otillar R."/>
            <person name="Spatafora J.W."/>
            <person name="Yadav J.S."/>
            <person name="Aerts A."/>
            <person name="Benoit I."/>
            <person name="Boyd A."/>
            <person name="Carlson A."/>
            <person name="Copeland A."/>
            <person name="Coutinho P.M."/>
            <person name="de Vries R.P."/>
            <person name="Ferreira P."/>
            <person name="Findley K."/>
            <person name="Foster B."/>
            <person name="Gaskell J."/>
            <person name="Glotzer D."/>
            <person name="Gorecki P."/>
            <person name="Heitman J."/>
            <person name="Hesse C."/>
            <person name="Hori C."/>
            <person name="Igarashi K."/>
            <person name="Jurgens J.A."/>
            <person name="Kallen N."/>
            <person name="Kersten P."/>
            <person name="Kohler A."/>
            <person name="Kuees U."/>
            <person name="Kumar T.K.A."/>
            <person name="Kuo A."/>
            <person name="LaButti K."/>
            <person name="Larrondo L.F."/>
            <person name="Lindquist E."/>
            <person name="Ling A."/>
            <person name="Lombard V."/>
            <person name="Lucas S."/>
            <person name="Lundell T."/>
            <person name="Martin R."/>
            <person name="McLaughlin D.J."/>
            <person name="Morgenstern I."/>
            <person name="Morin E."/>
            <person name="Murat C."/>
            <person name="Nagy L.G."/>
            <person name="Nolan M."/>
            <person name="Ohm R.A."/>
            <person name="Patyshakuliyeva A."/>
            <person name="Rokas A."/>
            <person name="Ruiz-Duenas F.J."/>
            <person name="Sabat G."/>
            <person name="Salamov A."/>
            <person name="Samejima M."/>
            <person name="Schmutz J."/>
            <person name="Slot J.C."/>
            <person name="St John F."/>
            <person name="Stenlid J."/>
            <person name="Sun H."/>
            <person name="Sun S."/>
            <person name="Syed K."/>
            <person name="Tsang A."/>
            <person name="Wiebenga A."/>
            <person name="Young D."/>
            <person name="Pisabarro A."/>
            <person name="Eastwood D.C."/>
            <person name="Martin F."/>
            <person name="Cullen D."/>
            <person name="Grigoriev I.V."/>
            <person name="Hibbett D.S."/>
        </authorList>
    </citation>
    <scope>NUCLEOTIDE SEQUENCE [LARGE SCALE GENOMIC DNA]</scope>
    <source>
        <strain evidence="6">TFB10046</strain>
    </source>
</reference>
<evidence type="ECO:0000256" key="1">
    <source>
        <dbReference type="ARBA" id="ARBA00006484"/>
    </source>
</evidence>
<proteinExistence type="inferred from homology"/>